<dbReference type="AlphaFoldDB" id="A0A2U0SB86"/>
<protein>
    <recommendedName>
        <fullName evidence="2">DUF2059 domain-containing protein</fullName>
    </recommendedName>
</protein>
<evidence type="ECO:0000259" key="2">
    <source>
        <dbReference type="Pfam" id="PF09832"/>
    </source>
</evidence>
<comment type="caution">
    <text evidence="3">The sequence shown here is derived from an EMBL/GenBank/DDBJ whole genome shotgun (WGS) entry which is preliminary data.</text>
</comment>
<reference evidence="3 4" key="1">
    <citation type="submission" date="2018-05" db="EMBL/GenBank/DDBJ databases">
        <title>Description of Sphingomonas pokkalii sp nov, isolated from the rhizosphere of saline tolerant pokkali rice and its draft genome analysis.</title>
        <authorList>
            <person name="Menon R."/>
            <person name="Kumari S."/>
            <person name="Rameshkumar N."/>
        </authorList>
    </citation>
    <scope>NUCLEOTIDE SEQUENCE [LARGE SCALE GENOMIC DNA]</scope>
    <source>
        <strain evidence="3 4">L3B27</strain>
    </source>
</reference>
<organism evidence="3 4">
    <name type="scientific">Sphingomonas pokkalii</name>
    <dbReference type="NCBI Taxonomy" id="2175090"/>
    <lineage>
        <taxon>Bacteria</taxon>
        <taxon>Pseudomonadati</taxon>
        <taxon>Pseudomonadota</taxon>
        <taxon>Alphaproteobacteria</taxon>
        <taxon>Sphingomonadales</taxon>
        <taxon>Sphingomonadaceae</taxon>
        <taxon>Sphingomonas</taxon>
    </lineage>
</organism>
<feature type="domain" description="DUF2059" evidence="2">
    <location>
        <begin position="114"/>
        <end position="156"/>
    </location>
</feature>
<dbReference type="RefSeq" id="WP_116468100.1">
    <property type="nucleotide sequence ID" value="NZ_QENQ01000001.1"/>
</dbReference>
<feature type="chain" id="PRO_5015589330" description="DUF2059 domain-containing protein" evidence="1">
    <location>
        <begin position="21"/>
        <end position="192"/>
    </location>
</feature>
<evidence type="ECO:0000313" key="4">
    <source>
        <dbReference type="Proteomes" id="UP000245890"/>
    </source>
</evidence>
<dbReference type="Pfam" id="PF09832">
    <property type="entry name" value="DUF2059"/>
    <property type="match status" value="1"/>
</dbReference>
<dbReference type="Proteomes" id="UP000245890">
    <property type="component" value="Unassembled WGS sequence"/>
</dbReference>
<proteinExistence type="predicted"/>
<keyword evidence="4" id="KW-1185">Reference proteome</keyword>
<sequence length="192" mass="20731">MKMLAVTLLIAMAAPAGAMAQTAPATPVAQAPDPARLAAAKALIAKTMPPERIDSMIDQMMRPMMENLRNAMVQSPQMQAVFASNPKAEALLDGFVGDEFKHSVALTKESMPTMLDAMARAYARRFTVAQLHDVSAFFDTPSGKLYAEQASTVMTDPDVLAAQRAVMEKSIRSTMERAQAMVAKLAAEQDKK</sequence>
<dbReference type="InterPro" id="IPR018637">
    <property type="entry name" value="DUF2059"/>
</dbReference>
<dbReference type="OrthoDB" id="7409988at2"/>
<dbReference type="EMBL" id="QENQ01000001">
    <property type="protein sequence ID" value="PVX28652.1"/>
    <property type="molecule type" value="Genomic_DNA"/>
</dbReference>
<feature type="signal peptide" evidence="1">
    <location>
        <begin position="1"/>
        <end position="20"/>
    </location>
</feature>
<keyword evidence="1" id="KW-0732">Signal</keyword>
<accession>A0A2U0SB86</accession>
<name>A0A2U0SB86_9SPHN</name>
<evidence type="ECO:0000313" key="3">
    <source>
        <dbReference type="EMBL" id="PVX28652.1"/>
    </source>
</evidence>
<evidence type="ECO:0000256" key="1">
    <source>
        <dbReference type="SAM" id="SignalP"/>
    </source>
</evidence>
<gene>
    <name evidence="3" type="ORF">DD559_04325</name>
</gene>